<organism evidence="1 2">
    <name type="scientific">Salana multivorans</name>
    <dbReference type="NCBI Taxonomy" id="120377"/>
    <lineage>
        <taxon>Bacteria</taxon>
        <taxon>Bacillati</taxon>
        <taxon>Actinomycetota</taxon>
        <taxon>Actinomycetes</taxon>
        <taxon>Micrococcales</taxon>
        <taxon>Beutenbergiaceae</taxon>
        <taxon>Salana</taxon>
    </lineage>
</organism>
<dbReference type="Proteomes" id="UP000275356">
    <property type="component" value="Unassembled WGS sequence"/>
</dbReference>
<evidence type="ECO:0000313" key="2">
    <source>
        <dbReference type="Proteomes" id="UP000275356"/>
    </source>
</evidence>
<reference evidence="1 2" key="1">
    <citation type="submission" date="2018-11" db="EMBL/GenBank/DDBJ databases">
        <title>Sequencing the genomes of 1000 actinobacteria strains.</title>
        <authorList>
            <person name="Klenk H.-P."/>
        </authorList>
    </citation>
    <scope>NUCLEOTIDE SEQUENCE [LARGE SCALE GENOMIC DNA]</scope>
    <source>
        <strain evidence="1 2">DSM 13521</strain>
    </source>
</reference>
<dbReference type="AlphaFoldDB" id="A0A3N2DDD1"/>
<dbReference type="EMBL" id="RKHQ01000001">
    <property type="protein sequence ID" value="ROR97790.1"/>
    <property type="molecule type" value="Genomic_DNA"/>
</dbReference>
<sequence length="112" mass="11368">MVKLRSPQSGGEVCVPAESLAAFLAAGWRPTEPDAIAVTAPVPEDPAGEGVAEAAHTAPATEPDAIAVTAPVPPRANASRGEWAAFATANHVPFPEDAKQGEIRALVASHIA</sequence>
<gene>
    <name evidence="1" type="ORF">EDD28_2398</name>
</gene>
<evidence type="ECO:0000313" key="1">
    <source>
        <dbReference type="EMBL" id="ROR97790.1"/>
    </source>
</evidence>
<comment type="caution">
    <text evidence="1">The sequence shown here is derived from an EMBL/GenBank/DDBJ whole genome shotgun (WGS) entry which is preliminary data.</text>
</comment>
<name>A0A3N2DDD1_9MICO</name>
<accession>A0A3N2DDD1</accession>
<proteinExistence type="predicted"/>
<dbReference type="RefSeq" id="WP_123739780.1">
    <property type="nucleotide sequence ID" value="NZ_RKHQ01000001.1"/>
</dbReference>
<keyword evidence="2" id="KW-1185">Reference proteome</keyword>
<protein>
    <submittedName>
        <fullName evidence="1">Uncharacterized protein</fullName>
    </submittedName>
</protein>